<dbReference type="GO" id="GO:0000287">
    <property type="term" value="F:magnesium ion binding"/>
    <property type="evidence" value="ECO:0007669"/>
    <property type="project" value="InterPro"/>
</dbReference>
<dbReference type="PATRIC" id="fig|68223.7.peg.7681"/>
<comment type="caution">
    <text evidence="4">The sequence shown here is derived from an EMBL/GenBank/DDBJ whole genome shotgun (WGS) entry which is preliminary data.</text>
</comment>
<sequence length="242" mass="25480">MRAATRAAATATATATAEPAAGPAPHVSVWSVRVPPARELDALDLSVLDAEEHRRIATFRHEADRVRYAFAHVALRRVLGARLDVEPYAVRFGRDPCPLCSGPHGRPVLDGPAARPRFSLSHSGRRVLVAVAEPTVGVDVEGIPSGTTVMDVGRALHPAERAAIAAVPLAGRAAAFARVWARKEAYLKGLGTGLGRDLGKDDTGSPLAGWRLVDLPVDDEHAAALAVHSPLAPAVDLRDSLP</sequence>
<feature type="domain" description="4'-phosphopantetheinyl transferase" evidence="3">
    <location>
        <begin position="136"/>
        <end position="198"/>
    </location>
</feature>
<dbReference type="InterPro" id="IPR008278">
    <property type="entry name" value="4-PPantetheinyl_Trfase_dom"/>
</dbReference>
<evidence type="ECO:0000256" key="2">
    <source>
        <dbReference type="ARBA" id="ARBA00022679"/>
    </source>
</evidence>
<name>A0A0F4JDA4_9ACTN</name>
<dbReference type="Pfam" id="PF01648">
    <property type="entry name" value="ACPS"/>
    <property type="match status" value="1"/>
</dbReference>
<gene>
    <name evidence="4" type="ORF">VR44_16420</name>
</gene>
<comment type="similarity">
    <text evidence="1">Belongs to the P-Pant transferase superfamily. Gsp/Sfp/HetI/AcpT family.</text>
</comment>
<evidence type="ECO:0000313" key="5">
    <source>
        <dbReference type="Proteomes" id="UP000033551"/>
    </source>
</evidence>
<dbReference type="EMBL" id="JZWV01000433">
    <property type="protein sequence ID" value="KJY32185.1"/>
    <property type="molecule type" value="Genomic_DNA"/>
</dbReference>
<protein>
    <recommendedName>
        <fullName evidence="3">4'-phosphopantetheinyl transferase domain-containing protein</fullName>
    </recommendedName>
</protein>
<accession>A0A0F4JDA4</accession>
<evidence type="ECO:0000313" key="4">
    <source>
        <dbReference type="EMBL" id="KJY32185.1"/>
    </source>
</evidence>
<dbReference type="GO" id="GO:0019878">
    <property type="term" value="P:lysine biosynthetic process via aminoadipic acid"/>
    <property type="evidence" value="ECO:0007669"/>
    <property type="project" value="TreeGrafter"/>
</dbReference>
<proteinExistence type="inferred from homology"/>
<keyword evidence="5" id="KW-1185">Reference proteome</keyword>
<organism evidence="4 5">
    <name type="scientific">Streptomyces katrae</name>
    <dbReference type="NCBI Taxonomy" id="68223"/>
    <lineage>
        <taxon>Bacteria</taxon>
        <taxon>Bacillati</taxon>
        <taxon>Actinomycetota</taxon>
        <taxon>Actinomycetes</taxon>
        <taxon>Kitasatosporales</taxon>
        <taxon>Streptomycetaceae</taxon>
        <taxon>Streptomyces</taxon>
    </lineage>
</organism>
<dbReference type="InterPro" id="IPR037143">
    <property type="entry name" value="4-PPantetheinyl_Trfase_dom_sf"/>
</dbReference>
<dbReference type="Gene3D" id="3.90.470.20">
    <property type="entry name" value="4'-phosphopantetheinyl transferase domain"/>
    <property type="match status" value="1"/>
</dbReference>
<reference evidence="4 5" key="1">
    <citation type="submission" date="2015-02" db="EMBL/GenBank/DDBJ databases">
        <authorList>
            <person name="Ju K.-S."/>
            <person name="Doroghazi J.R."/>
            <person name="Metcalf W."/>
        </authorList>
    </citation>
    <scope>NUCLEOTIDE SEQUENCE [LARGE SCALE GENOMIC DNA]</scope>
    <source>
        <strain evidence="4 5">NRRL ISP-5550</strain>
    </source>
</reference>
<dbReference type="Proteomes" id="UP000033551">
    <property type="component" value="Unassembled WGS sequence"/>
</dbReference>
<dbReference type="SUPFAM" id="SSF56214">
    <property type="entry name" value="4'-phosphopantetheinyl transferase"/>
    <property type="match status" value="2"/>
</dbReference>
<dbReference type="AlphaFoldDB" id="A0A0F4JDA4"/>
<evidence type="ECO:0000256" key="1">
    <source>
        <dbReference type="ARBA" id="ARBA00010990"/>
    </source>
</evidence>
<dbReference type="PANTHER" id="PTHR12215">
    <property type="entry name" value="PHOSPHOPANTETHEINE TRANSFERASE"/>
    <property type="match status" value="1"/>
</dbReference>
<dbReference type="GO" id="GO:0005829">
    <property type="term" value="C:cytosol"/>
    <property type="evidence" value="ECO:0007669"/>
    <property type="project" value="TreeGrafter"/>
</dbReference>
<keyword evidence="2" id="KW-0808">Transferase</keyword>
<evidence type="ECO:0000259" key="3">
    <source>
        <dbReference type="Pfam" id="PF01648"/>
    </source>
</evidence>
<dbReference type="InterPro" id="IPR050559">
    <property type="entry name" value="P-Pant_transferase_sf"/>
</dbReference>
<dbReference type="STRING" id="68223.GCA_002028425_05700"/>
<dbReference type="PANTHER" id="PTHR12215:SF10">
    <property type="entry name" value="L-AMINOADIPATE-SEMIALDEHYDE DEHYDROGENASE-PHOSPHOPANTETHEINYL TRANSFERASE"/>
    <property type="match status" value="1"/>
</dbReference>
<dbReference type="GO" id="GO:0008897">
    <property type="term" value="F:holo-[acyl-carrier-protein] synthase activity"/>
    <property type="evidence" value="ECO:0007669"/>
    <property type="project" value="InterPro"/>
</dbReference>